<keyword evidence="6 7" id="KW-0998">Cell outer membrane</keyword>
<dbReference type="InterPro" id="IPR037066">
    <property type="entry name" value="Plug_dom_sf"/>
</dbReference>
<evidence type="ECO:0000259" key="9">
    <source>
        <dbReference type="Pfam" id="PF07660"/>
    </source>
</evidence>
<dbReference type="SUPFAM" id="SSF56935">
    <property type="entry name" value="Porins"/>
    <property type="match status" value="1"/>
</dbReference>
<dbReference type="Gene3D" id="2.40.170.20">
    <property type="entry name" value="TonB-dependent receptor, beta-barrel domain"/>
    <property type="match status" value="1"/>
</dbReference>
<evidence type="ECO:0000256" key="2">
    <source>
        <dbReference type="ARBA" id="ARBA00022448"/>
    </source>
</evidence>
<gene>
    <name evidence="11" type="ORF">A4H97_12240</name>
</gene>
<dbReference type="NCBIfam" id="TIGR04056">
    <property type="entry name" value="OMP_RagA_SusC"/>
    <property type="match status" value="1"/>
</dbReference>
<comment type="subcellular location">
    <subcellularLocation>
        <location evidence="1 7">Cell outer membrane</location>
        <topology evidence="1 7">Multi-pass membrane protein</topology>
    </subcellularLocation>
</comment>
<dbReference type="InterPro" id="IPR008969">
    <property type="entry name" value="CarboxyPept-like_regulatory"/>
</dbReference>
<evidence type="ECO:0000256" key="5">
    <source>
        <dbReference type="ARBA" id="ARBA00023136"/>
    </source>
</evidence>
<dbReference type="FunFam" id="2.170.130.10:FF:000008">
    <property type="entry name" value="SusC/RagA family TonB-linked outer membrane protein"/>
    <property type="match status" value="1"/>
</dbReference>
<dbReference type="InterPro" id="IPR023996">
    <property type="entry name" value="TonB-dep_OMP_SusC/RagA"/>
</dbReference>
<feature type="signal peptide" evidence="8">
    <location>
        <begin position="1"/>
        <end position="27"/>
    </location>
</feature>
<feature type="domain" description="TonB-dependent receptor plug" evidence="10">
    <location>
        <begin position="211"/>
        <end position="317"/>
    </location>
</feature>
<dbReference type="Gene3D" id="2.170.130.10">
    <property type="entry name" value="TonB-dependent receptor, plug domain"/>
    <property type="match status" value="1"/>
</dbReference>
<organism evidence="11 12">
    <name type="scientific">Niastella yeongjuensis</name>
    <dbReference type="NCBI Taxonomy" id="354355"/>
    <lineage>
        <taxon>Bacteria</taxon>
        <taxon>Pseudomonadati</taxon>
        <taxon>Bacteroidota</taxon>
        <taxon>Chitinophagia</taxon>
        <taxon>Chitinophagales</taxon>
        <taxon>Chitinophagaceae</taxon>
        <taxon>Niastella</taxon>
    </lineage>
</organism>
<dbReference type="NCBIfam" id="TIGR04057">
    <property type="entry name" value="SusC_RagA_signa"/>
    <property type="match status" value="1"/>
</dbReference>
<dbReference type="Proteomes" id="UP000192610">
    <property type="component" value="Unassembled WGS sequence"/>
</dbReference>
<evidence type="ECO:0000256" key="7">
    <source>
        <dbReference type="PROSITE-ProRule" id="PRU01360"/>
    </source>
</evidence>
<dbReference type="InterPro" id="IPR039426">
    <property type="entry name" value="TonB-dep_rcpt-like"/>
</dbReference>
<dbReference type="InterPro" id="IPR011662">
    <property type="entry name" value="Secretin/TonB_short_N"/>
</dbReference>
<keyword evidence="5 7" id="KW-0472">Membrane</keyword>
<protein>
    <recommendedName>
        <fullName evidence="13">SusC/RagA family TonB-linked outer membrane protein</fullName>
    </recommendedName>
</protein>
<dbReference type="Pfam" id="PF07715">
    <property type="entry name" value="Plug"/>
    <property type="match status" value="1"/>
</dbReference>
<evidence type="ECO:0000313" key="11">
    <source>
        <dbReference type="EMBL" id="OQP42915.1"/>
    </source>
</evidence>
<feature type="chain" id="PRO_5010691426" description="SusC/RagA family TonB-linked outer membrane protein" evidence="8">
    <location>
        <begin position="28"/>
        <end position="1107"/>
    </location>
</feature>
<dbReference type="RefSeq" id="WP_081203328.1">
    <property type="nucleotide sequence ID" value="NZ_FOCZ01000005.1"/>
</dbReference>
<sequence>MKIVNQPLLVMKITAILLLATCLQVSAHGYSQTVTLSLKNATMQKVFAEISRQTEVSIIYDEKLFEHFLPVSISVKKVPIQEVLDACLKNQPYAYRVKNTIITIRDTTAFAKADDKPRVVVSGKVTGDSGEPLAGATVALKGSGTNTTTDSAGNFELQVADPAHAVLVISFVSYATREIPLAGKTVINITLTLDVKALTDVVMVGYGSQRKRDITGSTATVKAEEIAKRPLVRVEQALQGTVAGVNVQSNSGQPGNSLTVRIRGANSITGSNEPLYVIDGFIGGNIESISLTDIESIEILKDASSTAIYGSRGSNGVVLVTTKMGKEGKPRVDFNPWFSKAEIPGKLKLMNAYEFASMVNARDADLGNGLSFSQTQLDGFKNNPGTDWQNEIRTKPWIKSYQLSVSGGSPGVKYLFSFNLLDQPGLILNQYYKRATFRSNVEAKISDRISLKVYLNAVMPKNRNTNYAGDIVDPFAQAYEWDPTTPVRDSAGNFILQSSHASLGINPVAQATNQLEDGSSTYLAGTGVLTWKILDGLTFTSNTTYDRNSYYNQSLRGPGTSNYLNGSDYAQTIAGRTWSWQSSNFLTYNKRIADHNITLTALYERKQYEGMSSTARATNLSSYANGYYNLGLGASQQTSSNYGADALQSYMGRVNYSYKDKYLLTASIRSDGSSHLIEKYSTFPSVALGWVVSKEDFMASSKIFSDLKVRASYGVTGNQAVPPYATINQVLTGPQGPWGGTPGYYFDGSALTIATILGAPVSKSLKWEKNTAYDAGIDAAFLHGRLLFTVDAYYKKITDLLYNYQAPFYSGGGSYIRNMGSLENRGVEFALGGTPVNTHKLRWNTNLTLSFNRNKVVNLGGLDSVVLGNIGSAQTNHSILIVGQPLGSFYGYQYLGTWKSKDASAAAAFGNKPGDARYTDVDGDNKYTSADMMLIGNGNPRYSFGFINDVSYGHFTLSVMIQGTHGNKIYSGTFPYTFGEQGDARHATNRDVLNRWTPGNETDIPAFSKTGQNFVNSSRWVYDGSYIKLKNLSISYQVPQQLLKNIKMRSLELYVSGQNLFMITDYPGYDPEVSNANYGIYPSIAQGLETGVIPNPRTYTFGLRAGF</sequence>
<dbReference type="Pfam" id="PF07660">
    <property type="entry name" value="STN"/>
    <property type="match status" value="1"/>
</dbReference>
<dbReference type="AlphaFoldDB" id="A0A1V9EAF9"/>
<dbReference type="InterPro" id="IPR023997">
    <property type="entry name" value="TonB-dep_OMP_SusC/RagA_CS"/>
</dbReference>
<keyword evidence="4 7" id="KW-0812">Transmembrane</keyword>
<comment type="similarity">
    <text evidence="7">Belongs to the TonB-dependent receptor family.</text>
</comment>
<proteinExistence type="inferred from homology"/>
<dbReference type="EMBL" id="LVXG01000056">
    <property type="protein sequence ID" value="OQP42915.1"/>
    <property type="molecule type" value="Genomic_DNA"/>
</dbReference>
<keyword evidence="3 7" id="KW-1134">Transmembrane beta strand</keyword>
<accession>A0A1V9EAF9</accession>
<dbReference type="SUPFAM" id="SSF49464">
    <property type="entry name" value="Carboxypeptidase regulatory domain-like"/>
    <property type="match status" value="1"/>
</dbReference>
<dbReference type="Gene3D" id="2.60.40.1120">
    <property type="entry name" value="Carboxypeptidase-like, regulatory domain"/>
    <property type="match status" value="1"/>
</dbReference>
<evidence type="ECO:0000259" key="10">
    <source>
        <dbReference type="Pfam" id="PF07715"/>
    </source>
</evidence>
<name>A0A1V9EAF9_9BACT</name>
<evidence type="ECO:0000313" key="12">
    <source>
        <dbReference type="Proteomes" id="UP000192610"/>
    </source>
</evidence>
<keyword evidence="12" id="KW-1185">Reference proteome</keyword>
<dbReference type="STRING" id="354355.SAMN05660816_03115"/>
<evidence type="ECO:0000256" key="4">
    <source>
        <dbReference type="ARBA" id="ARBA00022692"/>
    </source>
</evidence>
<evidence type="ECO:0008006" key="13">
    <source>
        <dbReference type="Google" id="ProtNLM"/>
    </source>
</evidence>
<dbReference type="PROSITE" id="PS52016">
    <property type="entry name" value="TONB_DEPENDENT_REC_3"/>
    <property type="match status" value="1"/>
</dbReference>
<evidence type="ECO:0000256" key="3">
    <source>
        <dbReference type="ARBA" id="ARBA00022452"/>
    </source>
</evidence>
<evidence type="ECO:0000256" key="8">
    <source>
        <dbReference type="SAM" id="SignalP"/>
    </source>
</evidence>
<evidence type="ECO:0000256" key="1">
    <source>
        <dbReference type="ARBA" id="ARBA00004571"/>
    </source>
</evidence>
<dbReference type="GO" id="GO:0009279">
    <property type="term" value="C:cell outer membrane"/>
    <property type="evidence" value="ECO:0007669"/>
    <property type="project" value="UniProtKB-SubCell"/>
</dbReference>
<comment type="caution">
    <text evidence="11">The sequence shown here is derived from an EMBL/GenBank/DDBJ whole genome shotgun (WGS) entry which is preliminary data.</text>
</comment>
<evidence type="ECO:0000256" key="6">
    <source>
        <dbReference type="ARBA" id="ARBA00023237"/>
    </source>
</evidence>
<dbReference type="InterPro" id="IPR012910">
    <property type="entry name" value="Plug_dom"/>
</dbReference>
<feature type="domain" description="Secretin/TonB short N-terminal" evidence="9">
    <location>
        <begin position="56"/>
        <end position="105"/>
    </location>
</feature>
<dbReference type="InterPro" id="IPR036942">
    <property type="entry name" value="Beta-barrel_TonB_sf"/>
</dbReference>
<keyword evidence="2 7" id="KW-0813">Transport</keyword>
<reference evidence="12" key="1">
    <citation type="submission" date="2016-04" db="EMBL/GenBank/DDBJ databases">
        <authorList>
            <person name="Chen L."/>
            <person name="Zhuang W."/>
            <person name="Wang G."/>
        </authorList>
    </citation>
    <scope>NUCLEOTIDE SEQUENCE [LARGE SCALE GENOMIC DNA]</scope>
    <source>
        <strain evidence="12">17621</strain>
    </source>
</reference>
<keyword evidence="8" id="KW-0732">Signal</keyword>
<dbReference type="OrthoDB" id="9768177at2"/>
<dbReference type="Pfam" id="PF13715">
    <property type="entry name" value="CarbopepD_reg_2"/>
    <property type="match status" value="1"/>
</dbReference>